<evidence type="ECO:0000259" key="8">
    <source>
        <dbReference type="PROSITE" id="PS50885"/>
    </source>
</evidence>
<feature type="transmembrane region" description="Helical" evidence="6">
    <location>
        <begin position="30"/>
        <end position="51"/>
    </location>
</feature>
<evidence type="ECO:0000256" key="2">
    <source>
        <dbReference type="ARBA" id="ARBA00029447"/>
    </source>
</evidence>
<dbReference type="CDD" id="cd06225">
    <property type="entry name" value="HAMP"/>
    <property type="match status" value="1"/>
</dbReference>
<accession>A0ABU9BGJ9</accession>
<dbReference type="Gene3D" id="1.10.287.950">
    <property type="entry name" value="Methyl-accepting chemotaxis protein"/>
    <property type="match status" value="1"/>
</dbReference>
<feature type="coiled-coil region" evidence="4">
    <location>
        <begin position="408"/>
        <end position="435"/>
    </location>
</feature>
<dbReference type="InterPro" id="IPR051310">
    <property type="entry name" value="MCP_chemotaxis"/>
</dbReference>
<keyword evidence="3" id="KW-0807">Transducer</keyword>
<dbReference type="Pfam" id="PF00015">
    <property type="entry name" value="MCPsignal"/>
    <property type="match status" value="1"/>
</dbReference>
<feature type="transmembrane region" description="Helical" evidence="6">
    <location>
        <begin position="336"/>
        <end position="359"/>
    </location>
</feature>
<feature type="region of interest" description="Disordered" evidence="5">
    <location>
        <begin position="1"/>
        <end position="22"/>
    </location>
</feature>
<evidence type="ECO:0000256" key="4">
    <source>
        <dbReference type="SAM" id="Coils"/>
    </source>
</evidence>
<comment type="similarity">
    <text evidence="2">Belongs to the methyl-accepting chemotaxis (MCP) protein family.</text>
</comment>
<keyword evidence="6" id="KW-0472">Membrane</keyword>
<sequence>MSTARALPPLSAPEPTASPAGAGGSLARRIALVGGLTVALVMTGVGLFNVWQMERQAEADLLHTANAQARSTAQLLDGLEEATRRQAERLHQAFAENFSLRMTLDAEAADLTSGTERLKDNFGAVDRFSASTGGVATIFARKGEDFQRITTSLKNDKGERVLGTMLGLGHPAYKSMMEGGRWSGRAFLFGRHYMSHYQAVKDDQGRVVGILFVGFDMTDMMKTIDNLARATRLLETGGLYLIDPKKKAEDAVFISHPQHANRKVIEAGAGHAESYGLLARAMAAGKGRFEEALALPQGLLAAGDDRWVVAHQADRMGWWVVAEVSNRELRAEHMRAASTLIGSFLLLGLCLAAGLAWMLRAWVSRPLAALGTQLSRVAAGDLTQPLHSSRDDEVGRLTAQAESMRHMLATTIGQVRQASEEIETASNEVAVGNQDLSQRTEQTASNLQMTASSIEQLTGTVRQSADAASQANQLAHSATQVAQRGGEVVSQVVSTMDEINSSSKRIADIIGTIDGIAFQTNILALNAAVEAARAGEQGRGFAVVAGEVRALAQRSAEAAREIKTLIGTSVEKVETGARLVQDAGSTMNEIVSSVQRVGDIIGEITAAAAEQSAGFGQVNGAVNQLDQMTQQNAALVEESAAAAASLKEQAQRLVSAVAVFQVRPGAAGGAVGSAPMARAAADSPMAASVARARSGSGASSSPPAKAPQALARQAVAQARDSSRPGHNAAAGTPSDDWESF</sequence>
<dbReference type="RefSeq" id="WP_341376869.1">
    <property type="nucleotide sequence ID" value="NZ_JBBUTF010000039.1"/>
</dbReference>
<dbReference type="CDD" id="cd18774">
    <property type="entry name" value="PDC2_HK_sensor"/>
    <property type="match status" value="1"/>
</dbReference>
<feature type="domain" description="HAMP" evidence="8">
    <location>
        <begin position="361"/>
        <end position="413"/>
    </location>
</feature>
<feature type="domain" description="Methyl-accepting transducer" evidence="7">
    <location>
        <begin position="418"/>
        <end position="647"/>
    </location>
</feature>
<dbReference type="Pfam" id="PF00672">
    <property type="entry name" value="HAMP"/>
    <property type="match status" value="1"/>
</dbReference>
<keyword evidence="4" id="KW-0175">Coiled coil</keyword>
<evidence type="ECO:0000259" key="7">
    <source>
        <dbReference type="PROSITE" id="PS50111"/>
    </source>
</evidence>
<proteinExistence type="inferred from homology"/>
<keyword evidence="10" id="KW-1185">Reference proteome</keyword>
<dbReference type="InterPro" id="IPR029151">
    <property type="entry name" value="Sensor-like_sf"/>
</dbReference>
<dbReference type="PANTHER" id="PTHR43531">
    <property type="entry name" value="PROTEIN ICFG"/>
    <property type="match status" value="1"/>
</dbReference>
<dbReference type="SMART" id="SM00304">
    <property type="entry name" value="HAMP"/>
    <property type="match status" value="1"/>
</dbReference>
<dbReference type="Proteomes" id="UP001368500">
    <property type="component" value="Unassembled WGS sequence"/>
</dbReference>
<evidence type="ECO:0000313" key="10">
    <source>
        <dbReference type="Proteomes" id="UP001368500"/>
    </source>
</evidence>
<keyword evidence="1" id="KW-0488">Methylation</keyword>
<dbReference type="SMART" id="SM00283">
    <property type="entry name" value="MA"/>
    <property type="match status" value="1"/>
</dbReference>
<evidence type="ECO:0000256" key="3">
    <source>
        <dbReference type="PROSITE-ProRule" id="PRU00284"/>
    </source>
</evidence>
<dbReference type="InterPro" id="IPR003660">
    <property type="entry name" value="HAMP_dom"/>
</dbReference>
<evidence type="ECO:0000256" key="5">
    <source>
        <dbReference type="SAM" id="MobiDB-lite"/>
    </source>
</evidence>
<evidence type="ECO:0000256" key="1">
    <source>
        <dbReference type="ARBA" id="ARBA00022481"/>
    </source>
</evidence>
<keyword evidence="6" id="KW-1133">Transmembrane helix</keyword>
<protein>
    <submittedName>
        <fullName evidence="9">Methyl-accepting chemotaxis protein</fullName>
    </submittedName>
</protein>
<feature type="region of interest" description="Disordered" evidence="5">
    <location>
        <begin position="691"/>
        <end position="740"/>
    </location>
</feature>
<dbReference type="CDD" id="cd11386">
    <property type="entry name" value="MCP_signal"/>
    <property type="match status" value="1"/>
</dbReference>
<dbReference type="InterPro" id="IPR004089">
    <property type="entry name" value="MCPsignal_dom"/>
</dbReference>
<comment type="caution">
    <text evidence="9">The sequence shown here is derived from an EMBL/GenBank/DDBJ whole genome shotgun (WGS) entry which is preliminary data.</text>
</comment>
<feature type="compositionally biased region" description="Low complexity" evidence="5">
    <location>
        <begin position="691"/>
        <end position="718"/>
    </location>
</feature>
<gene>
    <name evidence="9" type="ORF">AACH11_24255</name>
</gene>
<keyword evidence="6" id="KW-0812">Transmembrane</keyword>
<dbReference type="PROSITE" id="PS50885">
    <property type="entry name" value="HAMP"/>
    <property type="match status" value="1"/>
</dbReference>
<dbReference type="PROSITE" id="PS50111">
    <property type="entry name" value="CHEMOTAXIS_TRANSDUC_2"/>
    <property type="match status" value="1"/>
</dbReference>
<evidence type="ECO:0000313" key="9">
    <source>
        <dbReference type="EMBL" id="MEK8029081.1"/>
    </source>
</evidence>
<dbReference type="EMBL" id="JBBUTF010000039">
    <property type="protein sequence ID" value="MEK8029081.1"/>
    <property type="molecule type" value="Genomic_DNA"/>
</dbReference>
<dbReference type="SUPFAM" id="SSF58104">
    <property type="entry name" value="Methyl-accepting chemotaxis protein (MCP) signaling domain"/>
    <property type="match status" value="1"/>
</dbReference>
<evidence type="ECO:0000256" key="6">
    <source>
        <dbReference type="SAM" id="Phobius"/>
    </source>
</evidence>
<reference evidence="9 10" key="1">
    <citation type="submission" date="2024-04" db="EMBL/GenBank/DDBJ databases">
        <title>Novel species of the genus Ideonella isolated from streams.</title>
        <authorList>
            <person name="Lu H."/>
        </authorList>
    </citation>
    <scope>NUCLEOTIDE SEQUENCE [LARGE SCALE GENOMIC DNA]</scope>
    <source>
        <strain evidence="9 10">BYS139W</strain>
    </source>
</reference>
<organism evidence="9 10">
    <name type="scientific">Pseudaquabacterium rugosum</name>
    <dbReference type="NCBI Taxonomy" id="2984194"/>
    <lineage>
        <taxon>Bacteria</taxon>
        <taxon>Pseudomonadati</taxon>
        <taxon>Pseudomonadota</taxon>
        <taxon>Betaproteobacteria</taxon>
        <taxon>Burkholderiales</taxon>
        <taxon>Sphaerotilaceae</taxon>
        <taxon>Pseudaquabacterium</taxon>
    </lineage>
</organism>
<dbReference type="Pfam" id="PF17201">
    <property type="entry name" value="Cache_3-Cache_2"/>
    <property type="match status" value="1"/>
</dbReference>
<name>A0ABU9BGJ9_9BURK</name>
<dbReference type="InterPro" id="IPR033462">
    <property type="entry name" value="Cache_3-Cache_2"/>
</dbReference>
<dbReference type="PANTHER" id="PTHR43531:SF14">
    <property type="entry name" value="METHYL-ACCEPTING CHEMOTAXIS PROTEIN I-RELATED"/>
    <property type="match status" value="1"/>
</dbReference>
<dbReference type="SUPFAM" id="SSF103190">
    <property type="entry name" value="Sensory domain-like"/>
    <property type="match status" value="1"/>
</dbReference>